<dbReference type="PANTHER" id="PTHR47025:SF26">
    <property type="entry name" value="ZINC FINGER, RING_FYVE_PHD-TYPE, ACYL-COA N-ACYLTRANSFERASE, JAS TPL-BINDING DOMAIN PROTEIN-RELATED"/>
    <property type="match status" value="1"/>
</dbReference>
<feature type="region of interest" description="Disordered" evidence="1">
    <location>
        <begin position="180"/>
        <end position="206"/>
    </location>
</feature>
<comment type="caution">
    <text evidence="2">The sequence shown here is derived from an EMBL/GenBank/DDBJ whole genome shotgun (WGS) entry which is preliminary data.</text>
</comment>
<dbReference type="AlphaFoldDB" id="A0A2U1Q9A4"/>
<reference evidence="2 3" key="1">
    <citation type="journal article" date="2018" name="Mol. Plant">
        <title>The genome of Artemisia annua provides insight into the evolution of Asteraceae family and artemisinin biosynthesis.</title>
        <authorList>
            <person name="Shen Q."/>
            <person name="Zhang L."/>
            <person name="Liao Z."/>
            <person name="Wang S."/>
            <person name="Yan T."/>
            <person name="Shi P."/>
            <person name="Liu M."/>
            <person name="Fu X."/>
            <person name="Pan Q."/>
            <person name="Wang Y."/>
            <person name="Lv Z."/>
            <person name="Lu X."/>
            <person name="Zhang F."/>
            <person name="Jiang W."/>
            <person name="Ma Y."/>
            <person name="Chen M."/>
            <person name="Hao X."/>
            <person name="Li L."/>
            <person name="Tang Y."/>
            <person name="Lv G."/>
            <person name="Zhou Y."/>
            <person name="Sun X."/>
            <person name="Brodelius P.E."/>
            <person name="Rose J.K.C."/>
            <person name="Tang K."/>
        </authorList>
    </citation>
    <scope>NUCLEOTIDE SEQUENCE [LARGE SCALE GENOMIC DNA]</scope>
    <source>
        <strain evidence="3">cv. Huhao1</strain>
        <tissue evidence="2">Leaf</tissue>
    </source>
</reference>
<keyword evidence="3" id="KW-1185">Reference proteome</keyword>
<organism evidence="2 3">
    <name type="scientific">Artemisia annua</name>
    <name type="common">Sweet wormwood</name>
    <dbReference type="NCBI Taxonomy" id="35608"/>
    <lineage>
        <taxon>Eukaryota</taxon>
        <taxon>Viridiplantae</taxon>
        <taxon>Streptophyta</taxon>
        <taxon>Embryophyta</taxon>
        <taxon>Tracheophyta</taxon>
        <taxon>Spermatophyta</taxon>
        <taxon>Magnoliopsida</taxon>
        <taxon>eudicotyledons</taxon>
        <taxon>Gunneridae</taxon>
        <taxon>Pentapetalae</taxon>
        <taxon>asterids</taxon>
        <taxon>campanulids</taxon>
        <taxon>Asterales</taxon>
        <taxon>Asteraceae</taxon>
        <taxon>Asteroideae</taxon>
        <taxon>Anthemideae</taxon>
        <taxon>Artemisiinae</taxon>
        <taxon>Artemisia</taxon>
    </lineage>
</organism>
<gene>
    <name evidence="2" type="ORF">CTI12_AA059080</name>
</gene>
<dbReference type="SUPFAM" id="SSF54001">
    <property type="entry name" value="Cysteine proteinases"/>
    <property type="match status" value="1"/>
</dbReference>
<dbReference type="GO" id="GO:0005634">
    <property type="term" value="C:nucleus"/>
    <property type="evidence" value="ECO:0007669"/>
    <property type="project" value="TreeGrafter"/>
</dbReference>
<dbReference type="STRING" id="35608.A0A2U1Q9A4"/>
<name>A0A2U1Q9A4_ARTAN</name>
<dbReference type="GO" id="GO:0003682">
    <property type="term" value="F:chromatin binding"/>
    <property type="evidence" value="ECO:0007669"/>
    <property type="project" value="TreeGrafter"/>
</dbReference>
<dbReference type="GO" id="GO:0042393">
    <property type="term" value="F:histone binding"/>
    <property type="evidence" value="ECO:0007669"/>
    <property type="project" value="TreeGrafter"/>
</dbReference>
<dbReference type="InterPro" id="IPR038765">
    <property type="entry name" value="Papain-like_cys_pep_sf"/>
</dbReference>
<protein>
    <submittedName>
        <fullName evidence="2">Zinc finger, FYVE/PHD-type</fullName>
    </submittedName>
</protein>
<evidence type="ECO:0000313" key="3">
    <source>
        <dbReference type="Proteomes" id="UP000245207"/>
    </source>
</evidence>
<dbReference type="OrthoDB" id="1903104at2759"/>
<dbReference type="GO" id="GO:0000977">
    <property type="term" value="F:RNA polymerase II transcription regulatory region sequence-specific DNA binding"/>
    <property type="evidence" value="ECO:0007669"/>
    <property type="project" value="TreeGrafter"/>
</dbReference>
<evidence type="ECO:0000256" key="1">
    <source>
        <dbReference type="SAM" id="MobiDB-lite"/>
    </source>
</evidence>
<evidence type="ECO:0000313" key="2">
    <source>
        <dbReference type="EMBL" id="PWA94587.1"/>
    </source>
</evidence>
<dbReference type="EMBL" id="PKPP01000304">
    <property type="protein sequence ID" value="PWA94587.1"/>
    <property type="molecule type" value="Genomic_DNA"/>
</dbReference>
<accession>A0A2U1Q9A4</accession>
<proteinExistence type="predicted"/>
<sequence>MDRITKKLKNPAGDSNWIVLRGKNASEENRALLKKAVDILHDVFKPIIDPVTRNDFIQSMAYGNKAVTAGLFHVFGRNIAELSIVATSKSYHRKCVFHVFGRNIAELSIVATSKSYKGSLLNIDRQKRQWWNFGEHLCLKEHVYKDLGDEYCNEVNESMKLFDSPAVDVDNKVDGLHNVSKGNLEKAEKQEDEEEQREKSSKMSVEVENRRKLIEKLNSPPMRRALEQCGTRKRRDGWRNCVFPWSDLVIDRYFWDCLIGLDHNRKGWLCDEFFIKHAFDCLYLPIDFNTLIYGLATCGHTRPLDMDWSKVSCFFLPLLMKGTIPVWFANKETHPLGWGDVERVFIPINEPEKHWSLAVFHIQAVQVRFYDI</sequence>
<dbReference type="Gene3D" id="3.40.395.10">
    <property type="entry name" value="Adenoviral Proteinase, Chain A"/>
    <property type="match status" value="1"/>
</dbReference>
<dbReference type="PANTHER" id="PTHR47025">
    <property type="entry name" value="AUTOIMMUNE REGULATOR"/>
    <property type="match status" value="1"/>
</dbReference>
<dbReference type="GO" id="GO:0045944">
    <property type="term" value="P:positive regulation of transcription by RNA polymerase II"/>
    <property type="evidence" value="ECO:0007669"/>
    <property type="project" value="TreeGrafter"/>
</dbReference>
<dbReference type="Proteomes" id="UP000245207">
    <property type="component" value="Unassembled WGS sequence"/>
</dbReference>
<feature type="compositionally biased region" description="Basic and acidic residues" evidence="1">
    <location>
        <begin position="196"/>
        <end position="206"/>
    </location>
</feature>